<proteinExistence type="inferred from homology"/>
<evidence type="ECO:0000256" key="4">
    <source>
        <dbReference type="SAM" id="MobiDB-lite"/>
    </source>
</evidence>
<dbReference type="GO" id="GO:0022627">
    <property type="term" value="C:cytosolic small ribosomal subunit"/>
    <property type="evidence" value="ECO:0007669"/>
    <property type="project" value="TreeGrafter"/>
</dbReference>
<dbReference type="Pfam" id="PF01090">
    <property type="entry name" value="Ribosomal_S19e"/>
    <property type="match status" value="1"/>
</dbReference>
<accession>A0A7J4J372</accession>
<feature type="region of interest" description="Disordered" evidence="4">
    <location>
        <begin position="143"/>
        <end position="235"/>
    </location>
</feature>
<dbReference type="InterPro" id="IPR036390">
    <property type="entry name" value="WH_DNA-bd_sf"/>
</dbReference>
<evidence type="ECO:0000313" key="5">
    <source>
        <dbReference type="EMBL" id="HIH09686.1"/>
    </source>
</evidence>
<dbReference type="GO" id="GO:0006412">
    <property type="term" value="P:translation"/>
    <property type="evidence" value="ECO:0007669"/>
    <property type="project" value="InterPro"/>
</dbReference>
<dbReference type="EMBL" id="DUGC01000053">
    <property type="protein sequence ID" value="HIH09686.1"/>
    <property type="molecule type" value="Genomic_DNA"/>
</dbReference>
<dbReference type="PANTHER" id="PTHR11710">
    <property type="entry name" value="40S RIBOSOMAL PROTEIN S19"/>
    <property type="match status" value="1"/>
</dbReference>
<dbReference type="SUPFAM" id="SSF46785">
    <property type="entry name" value="Winged helix' DNA-binding domain"/>
    <property type="match status" value="1"/>
</dbReference>
<dbReference type="PANTHER" id="PTHR11710:SF0">
    <property type="entry name" value="40S RIBOSOMAL PROTEIN S19"/>
    <property type="match status" value="1"/>
</dbReference>
<keyword evidence="2 5" id="KW-0689">Ribosomal protein</keyword>
<keyword evidence="3" id="KW-0687">Ribonucleoprotein</keyword>
<organism evidence="5 6">
    <name type="scientific">Candidatus Iainarchaeum sp</name>
    <dbReference type="NCBI Taxonomy" id="3101447"/>
    <lineage>
        <taxon>Archaea</taxon>
        <taxon>Candidatus Iainarchaeota</taxon>
        <taxon>Candidatus Iainarchaeia</taxon>
        <taxon>Candidatus Iainarchaeales</taxon>
        <taxon>Candidatus Iainarchaeaceae</taxon>
        <taxon>Candidatus Iainarchaeum</taxon>
    </lineage>
</organism>
<comment type="caution">
    <text evidence="5">The sequence shown here is derived from an EMBL/GenBank/DDBJ whole genome shotgun (WGS) entry which is preliminary data.</text>
</comment>
<dbReference type="SMART" id="SM01413">
    <property type="entry name" value="Ribosomal_S19e"/>
    <property type="match status" value="1"/>
</dbReference>
<evidence type="ECO:0000313" key="6">
    <source>
        <dbReference type="Proteomes" id="UP000565078"/>
    </source>
</evidence>
<feature type="compositionally biased region" description="Basic and acidic residues" evidence="4">
    <location>
        <begin position="143"/>
        <end position="155"/>
    </location>
</feature>
<dbReference type="InterPro" id="IPR001266">
    <property type="entry name" value="Ribosomal_eS19"/>
</dbReference>
<dbReference type="AlphaFoldDB" id="A0A7J4J372"/>
<feature type="compositionally biased region" description="Basic and acidic residues" evidence="4">
    <location>
        <begin position="165"/>
        <end position="188"/>
    </location>
</feature>
<sequence length="235" mass="26489">MGIYDVPAAMLIEELAKDFKAKVKKPSFTEFAKTGAHKERAPNNPDWFYTRMGSVLYRTYKDGITGTGKLRTYYGGRKNRGVRPEKKMKASGKVIRTCLQLLEKEGLLTKEKKGRKVSAKGEKLLFEKAKNCQIAFNDMLKKEEQHAQMETEKRAANRAKALAPKPEEPKKDTGIKRDQRPMPPKRQEQGAQKPQIQPQKGLAPDAEQQKGQKDAEQKPKEHKVSGDGRAGPEAK</sequence>
<dbReference type="Proteomes" id="UP000565078">
    <property type="component" value="Unassembled WGS sequence"/>
</dbReference>
<dbReference type="Gene3D" id="1.10.10.10">
    <property type="entry name" value="Winged helix-like DNA-binding domain superfamily/Winged helix DNA-binding domain"/>
    <property type="match status" value="1"/>
</dbReference>
<dbReference type="InterPro" id="IPR036388">
    <property type="entry name" value="WH-like_DNA-bd_sf"/>
</dbReference>
<comment type="similarity">
    <text evidence="1">Belongs to the eukaryotic ribosomal protein eS19 family.</text>
</comment>
<dbReference type="GO" id="GO:0003735">
    <property type="term" value="F:structural constituent of ribosome"/>
    <property type="evidence" value="ECO:0007669"/>
    <property type="project" value="InterPro"/>
</dbReference>
<protein>
    <submittedName>
        <fullName evidence="5">40S ribosomal protein S19</fullName>
    </submittedName>
</protein>
<reference evidence="6" key="1">
    <citation type="journal article" date="2020" name="bioRxiv">
        <title>A rank-normalized archaeal taxonomy based on genome phylogeny resolves widespread incomplete and uneven classifications.</title>
        <authorList>
            <person name="Rinke C."/>
            <person name="Chuvochina M."/>
            <person name="Mussig A.J."/>
            <person name="Chaumeil P.-A."/>
            <person name="Waite D.W."/>
            <person name="Whitman W.B."/>
            <person name="Parks D.H."/>
            <person name="Hugenholtz P."/>
        </authorList>
    </citation>
    <scope>NUCLEOTIDE SEQUENCE [LARGE SCALE GENOMIC DNA]</scope>
</reference>
<gene>
    <name evidence="5" type="ORF">HA254_03360</name>
</gene>
<evidence type="ECO:0000256" key="1">
    <source>
        <dbReference type="ARBA" id="ARBA00010014"/>
    </source>
</evidence>
<dbReference type="GO" id="GO:0003723">
    <property type="term" value="F:RNA binding"/>
    <property type="evidence" value="ECO:0007669"/>
    <property type="project" value="TreeGrafter"/>
</dbReference>
<evidence type="ECO:0000256" key="3">
    <source>
        <dbReference type="ARBA" id="ARBA00023274"/>
    </source>
</evidence>
<feature type="compositionally biased region" description="Basic and acidic residues" evidence="4">
    <location>
        <begin position="207"/>
        <end position="235"/>
    </location>
</feature>
<name>A0A7J4J372_9ARCH</name>
<evidence type="ECO:0000256" key="2">
    <source>
        <dbReference type="ARBA" id="ARBA00022980"/>
    </source>
</evidence>
<feature type="compositionally biased region" description="Polar residues" evidence="4">
    <location>
        <begin position="189"/>
        <end position="198"/>
    </location>
</feature>
<dbReference type="GO" id="GO:0000028">
    <property type="term" value="P:ribosomal small subunit assembly"/>
    <property type="evidence" value="ECO:0007669"/>
    <property type="project" value="TreeGrafter"/>
</dbReference>